<sequence length="431" mass="49517">MRIVIIGGSFAGIYAAMSLRKSCPDSEIILIEKQEKIGFIPSGINLFLKKEIANQEQLYWTSKEELEALYAIDVQVRTEVVSLEIATKKLFIQNGRQISFDTLVIATGSSQQFRNVTNSSKICSVKELRLNASLEERMEKAGKIAIIGAGQVGLELAEAMYRQKKDVHLYESRKNLLFRYFDPEMVEPLRQELLNKQIQLFLNEQVHSLVEEEQVIVVTDQKKESYDLVLLANHTRPEHRMFQEQLKLNEDGTIWVDDYLQTSAKDVYAIGDAIQATFQPTQEKMYVSLVNHAIRTAQVVSQTIGGNPKKDPGTYRAIGNHWFGYFLGSVGLTEEESIFYPQKIFKKYLVVQLTATRRQEAKIKVICDEKGHVLGAQLYSKEEIFYLLDRLTLAVEEGWTLKKMLEHEWFFQPEYRMPSQLIKVVDAIDED</sequence>
<reference evidence="7 8" key="1">
    <citation type="journal article" date="2017" name="BMC Microbiol.">
        <title>Comparative genomics of Enterococcus spp. isolated from bovine feces.</title>
        <authorList>
            <person name="Beukers A.G."/>
            <person name="Zaheer R."/>
            <person name="Goji N."/>
            <person name="Amoako K.K."/>
            <person name="Chaves A.V."/>
            <person name="Ward M.P."/>
            <person name="McAllister T.A."/>
        </authorList>
    </citation>
    <scope>NUCLEOTIDE SEQUENCE [LARGE SCALE GENOMIC DNA]</scope>
    <source>
        <strain evidence="7 8">F1129D 143</strain>
    </source>
</reference>
<keyword evidence="5" id="KW-0676">Redox-active center</keyword>
<evidence type="ECO:0000256" key="1">
    <source>
        <dbReference type="ARBA" id="ARBA00001974"/>
    </source>
</evidence>
<dbReference type="STRING" id="112904.BH747_09765"/>
<evidence type="ECO:0000313" key="7">
    <source>
        <dbReference type="EMBL" id="OQO69550.1"/>
    </source>
</evidence>
<dbReference type="SUPFAM" id="SSF55424">
    <property type="entry name" value="FAD/NAD-linked reductases, dimerisation (C-terminal) domain"/>
    <property type="match status" value="1"/>
</dbReference>
<gene>
    <name evidence="7" type="ORF">BH747_09765</name>
</gene>
<dbReference type="InterPro" id="IPR036188">
    <property type="entry name" value="FAD/NAD-bd_sf"/>
</dbReference>
<dbReference type="Gene3D" id="3.30.390.30">
    <property type="match status" value="1"/>
</dbReference>
<dbReference type="Gene3D" id="3.50.50.60">
    <property type="entry name" value="FAD/NAD(P)-binding domain"/>
    <property type="match status" value="2"/>
</dbReference>
<dbReference type="RefSeq" id="WP_081184240.1">
    <property type="nucleotide sequence ID" value="NZ_MJEA01000010.1"/>
</dbReference>
<dbReference type="AlphaFoldDB" id="A0A1V8YM38"/>
<dbReference type="OrthoDB" id="9802028at2"/>
<evidence type="ECO:0000313" key="8">
    <source>
        <dbReference type="Proteomes" id="UP000192477"/>
    </source>
</evidence>
<protein>
    <submittedName>
        <fullName evidence="7">Pyridine nucleotide-disulfide oxidoreductase</fullName>
    </submittedName>
</protein>
<dbReference type="Proteomes" id="UP000192477">
    <property type="component" value="Unassembled WGS sequence"/>
</dbReference>
<dbReference type="Pfam" id="PF07992">
    <property type="entry name" value="Pyr_redox_2"/>
    <property type="match status" value="1"/>
</dbReference>
<dbReference type="SUPFAM" id="SSF51905">
    <property type="entry name" value="FAD/NAD(P)-binding domain"/>
    <property type="match status" value="1"/>
</dbReference>
<evidence type="ECO:0000256" key="3">
    <source>
        <dbReference type="ARBA" id="ARBA00022827"/>
    </source>
</evidence>
<dbReference type="PANTHER" id="PTHR43429:SF1">
    <property type="entry name" value="NAD(P)H SULFUR OXIDOREDUCTASE (COA-DEPENDENT)"/>
    <property type="match status" value="1"/>
</dbReference>
<dbReference type="PANTHER" id="PTHR43429">
    <property type="entry name" value="PYRIDINE NUCLEOTIDE-DISULFIDE OXIDOREDUCTASE DOMAIN-CONTAINING"/>
    <property type="match status" value="1"/>
</dbReference>
<feature type="domain" description="FAD/NAD(P)-binding" evidence="6">
    <location>
        <begin position="1"/>
        <end position="295"/>
    </location>
</feature>
<dbReference type="PRINTS" id="PR00368">
    <property type="entry name" value="FADPNR"/>
</dbReference>
<comment type="cofactor">
    <cofactor evidence="1">
        <name>FAD</name>
        <dbReference type="ChEBI" id="CHEBI:57692"/>
    </cofactor>
</comment>
<dbReference type="PRINTS" id="PR00411">
    <property type="entry name" value="PNDRDTASEI"/>
</dbReference>
<accession>A0A1V8YM38</accession>
<dbReference type="GO" id="GO:0016491">
    <property type="term" value="F:oxidoreductase activity"/>
    <property type="evidence" value="ECO:0007669"/>
    <property type="project" value="UniProtKB-KW"/>
</dbReference>
<evidence type="ECO:0000256" key="2">
    <source>
        <dbReference type="ARBA" id="ARBA00022630"/>
    </source>
</evidence>
<organism evidence="7 8">
    <name type="scientific">Enterococcus villorum</name>
    <dbReference type="NCBI Taxonomy" id="112904"/>
    <lineage>
        <taxon>Bacteria</taxon>
        <taxon>Bacillati</taxon>
        <taxon>Bacillota</taxon>
        <taxon>Bacilli</taxon>
        <taxon>Lactobacillales</taxon>
        <taxon>Enterococcaceae</taxon>
        <taxon>Enterococcus</taxon>
    </lineage>
</organism>
<keyword evidence="4" id="KW-0560">Oxidoreductase</keyword>
<dbReference type="EMBL" id="MJEA01000010">
    <property type="protein sequence ID" value="OQO69550.1"/>
    <property type="molecule type" value="Genomic_DNA"/>
</dbReference>
<evidence type="ECO:0000259" key="6">
    <source>
        <dbReference type="Pfam" id="PF07992"/>
    </source>
</evidence>
<evidence type="ECO:0000256" key="5">
    <source>
        <dbReference type="ARBA" id="ARBA00023284"/>
    </source>
</evidence>
<dbReference type="InterPro" id="IPR050260">
    <property type="entry name" value="FAD-bd_OxRdtase"/>
</dbReference>
<proteinExistence type="predicted"/>
<evidence type="ECO:0000256" key="4">
    <source>
        <dbReference type="ARBA" id="ARBA00023002"/>
    </source>
</evidence>
<comment type="caution">
    <text evidence="7">The sequence shown here is derived from an EMBL/GenBank/DDBJ whole genome shotgun (WGS) entry which is preliminary data.</text>
</comment>
<dbReference type="InterPro" id="IPR023753">
    <property type="entry name" value="FAD/NAD-binding_dom"/>
</dbReference>
<name>A0A1V8YM38_9ENTE</name>
<keyword evidence="2" id="KW-0285">Flavoprotein</keyword>
<dbReference type="InterPro" id="IPR016156">
    <property type="entry name" value="FAD/NAD-linked_Rdtase_dimer_sf"/>
</dbReference>
<keyword evidence="3" id="KW-0274">FAD</keyword>